<dbReference type="SUPFAM" id="SSF49452">
    <property type="entry name" value="Starch-binding domain-like"/>
    <property type="match status" value="1"/>
</dbReference>
<dbReference type="Gene3D" id="2.60.40.1120">
    <property type="entry name" value="Carboxypeptidase-like, regulatory domain"/>
    <property type="match status" value="1"/>
</dbReference>
<evidence type="ECO:0000256" key="1">
    <source>
        <dbReference type="ARBA" id="ARBA00010641"/>
    </source>
</evidence>
<keyword evidence="2" id="KW-0805">Transcription regulation</keyword>
<evidence type="ECO:0000259" key="5">
    <source>
        <dbReference type="Pfam" id="PF08281"/>
    </source>
</evidence>
<dbReference type="EMBL" id="CP036287">
    <property type="protein sequence ID" value="QDU65983.1"/>
    <property type="molecule type" value="Genomic_DNA"/>
</dbReference>
<keyword evidence="7" id="KW-1185">Reference proteome</keyword>
<dbReference type="InterPro" id="IPR013784">
    <property type="entry name" value="Carb-bd-like_fold"/>
</dbReference>
<gene>
    <name evidence="6" type="ORF">Pla133_10490</name>
</gene>
<dbReference type="SUPFAM" id="SSF49464">
    <property type="entry name" value="Carboxypeptidase regulatory domain-like"/>
    <property type="match status" value="2"/>
</dbReference>
<dbReference type="Proteomes" id="UP000316921">
    <property type="component" value="Chromosome"/>
</dbReference>
<dbReference type="CDD" id="cd06171">
    <property type="entry name" value="Sigma70_r4"/>
    <property type="match status" value="1"/>
</dbReference>
<dbReference type="Pfam" id="PF08281">
    <property type="entry name" value="Sigma70_r4_2"/>
    <property type="match status" value="1"/>
</dbReference>
<dbReference type="PANTHER" id="PTHR43133">
    <property type="entry name" value="RNA POLYMERASE ECF-TYPE SIGMA FACTO"/>
    <property type="match status" value="1"/>
</dbReference>
<dbReference type="SUPFAM" id="SSF88946">
    <property type="entry name" value="Sigma2 domain of RNA polymerase sigma factors"/>
    <property type="match status" value="1"/>
</dbReference>
<dbReference type="InterPro" id="IPR039425">
    <property type="entry name" value="RNA_pol_sigma-70-like"/>
</dbReference>
<dbReference type="NCBIfam" id="TIGR02937">
    <property type="entry name" value="sigma70-ECF"/>
    <property type="match status" value="1"/>
</dbReference>
<dbReference type="KEGG" id="pbap:Pla133_10490"/>
<dbReference type="InterPro" id="IPR014284">
    <property type="entry name" value="RNA_pol_sigma-70_dom"/>
</dbReference>
<dbReference type="GO" id="GO:0003677">
    <property type="term" value="F:DNA binding"/>
    <property type="evidence" value="ECO:0007669"/>
    <property type="project" value="InterPro"/>
</dbReference>
<accession>A0A518BGC4</accession>
<comment type="similarity">
    <text evidence="1">Belongs to the sigma-70 factor family. ECF subfamily.</text>
</comment>
<dbReference type="RefSeq" id="WP_419192149.1">
    <property type="nucleotide sequence ID" value="NZ_CP036287.1"/>
</dbReference>
<keyword evidence="3" id="KW-0731">Sigma factor</keyword>
<dbReference type="GO" id="GO:0030246">
    <property type="term" value="F:carbohydrate binding"/>
    <property type="evidence" value="ECO:0007669"/>
    <property type="project" value="InterPro"/>
</dbReference>
<name>A0A518BGC4_9BACT</name>
<dbReference type="InterPro" id="IPR013325">
    <property type="entry name" value="RNA_pol_sigma_r2"/>
</dbReference>
<evidence type="ECO:0000256" key="4">
    <source>
        <dbReference type="ARBA" id="ARBA00023163"/>
    </source>
</evidence>
<dbReference type="Gene3D" id="1.10.10.10">
    <property type="entry name" value="Winged helix-like DNA-binding domain superfamily/Winged helix DNA-binding domain"/>
    <property type="match status" value="1"/>
</dbReference>
<protein>
    <submittedName>
        <fullName evidence="6">RNA polymerase sigma factor</fullName>
    </submittedName>
</protein>
<dbReference type="PANTHER" id="PTHR43133:SF25">
    <property type="entry name" value="RNA POLYMERASE SIGMA FACTOR RFAY-RELATED"/>
    <property type="match status" value="1"/>
</dbReference>
<dbReference type="GO" id="GO:0006352">
    <property type="term" value="P:DNA-templated transcription initiation"/>
    <property type="evidence" value="ECO:0007669"/>
    <property type="project" value="InterPro"/>
</dbReference>
<keyword evidence="4" id="KW-0804">Transcription</keyword>
<organism evidence="6 7">
    <name type="scientific">Engelhardtia mirabilis</name>
    <dbReference type="NCBI Taxonomy" id="2528011"/>
    <lineage>
        <taxon>Bacteria</taxon>
        <taxon>Pseudomonadati</taxon>
        <taxon>Planctomycetota</taxon>
        <taxon>Planctomycetia</taxon>
        <taxon>Planctomycetia incertae sedis</taxon>
        <taxon>Engelhardtia</taxon>
    </lineage>
</organism>
<dbReference type="GO" id="GO:0016987">
    <property type="term" value="F:sigma factor activity"/>
    <property type="evidence" value="ECO:0007669"/>
    <property type="project" value="UniProtKB-KW"/>
</dbReference>
<reference evidence="6 7" key="1">
    <citation type="submission" date="2019-02" db="EMBL/GenBank/DDBJ databases">
        <title>Deep-cultivation of Planctomycetes and their phenomic and genomic characterization uncovers novel biology.</title>
        <authorList>
            <person name="Wiegand S."/>
            <person name="Jogler M."/>
            <person name="Boedeker C."/>
            <person name="Pinto D."/>
            <person name="Vollmers J."/>
            <person name="Rivas-Marin E."/>
            <person name="Kohn T."/>
            <person name="Peeters S.H."/>
            <person name="Heuer A."/>
            <person name="Rast P."/>
            <person name="Oberbeckmann S."/>
            <person name="Bunk B."/>
            <person name="Jeske O."/>
            <person name="Meyerdierks A."/>
            <person name="Storesund J.E."/>
            <person name="Kallscheuer N."/>
            <person name="Luecker S."/>
            <person name="Lage O.M."/>
            <person name="Pohl T."/>
            <person name="Merkel B.J."/>
            <person name="Hornburger P."/>
            <person name="Mueller R.-W."/>
            <person name="Bruemmer F."/>
            <person name="Labrenz M."/>
            <person name="Spormann A.M."/>
            <person name="Op den Camp H."/>
            <person name="Overmann J."/>
            <person name="Amann R."/>
            <person name="Jetten M.S.M."/>
            <person name="Mascher T."/>
            <person name="Medema M.H."/>
            <person name="Devos D.P."/>
            <person name="Kaster A.-K."/>
            <person name="Ovreas L."/>
            <person name="Rohde M."/>
            <person name="Galperin M.Y."/>
            <person name="Jogler C."/>
        </authorList>
    </citation>
    <scope>NUCLEOTIDE SEQUENCE [LARGE SCALE GENOMIC DNA]</scope>
    <source>
        <strain evidence="6 7">Pla133</strain>
    </source>
</reference>
<dbReference type="Pfam" id="PF13620">
    <property type="entry name" value="CarboxypepD_reg"/>
    <property type="match status" value="1"/>
</dbReference>
<evidence type="ECO:0000313" key="6">
    <source>
        <dbReference type="EMBL" id="QDU65983.1"/>
    </source>
</evidence>
<dbReference type="InterPro" id="IPR013324">
    <property type="entry name" value="RNA_pol_sigma_r3/r4-like"/>
</dbReference>
<proteinExistence type="inferred from homology"/>
<evidence type="ECO:0000256" key="3">
    <source>
        <dbReference type="ARBA" id="ARBA00023082"/>
    </source>
</evidence>
<dbReference type="SUPFAM" id="SSF88659">
    <property type="entry name" value="Sigma3 and sigma4 domains of RNA polymerase sigma factors"/>
    <property type="match status" value="1"/>
</dbReference>
<dbReference type="AlphaFoldDB" id="A0A518BGC4"/>
<evidence type="ECO:0000256" key="2">
    <source>
        <dbReference type="ARBA" id="ARBA00023015"/>
    </source>
</evidence>
<dbReference type="InterPro" id="IPR036388">
    <property type="entry name" value="WH-like_DNA-bd_sf"/>
</dbReference>
<dbReference type="InterPro" id="IPR013249">
    <property type="entry name" value="RNA_pol_sigma70_r4_t2"/>
</dbReference>
<feature type="domain" description="RNA polymerase sigma factor 70 region 4 type 2" evidence="5">
    <location>
        <begin position="102"/>
        <end position="154"/>
    </location>
</feature>
<sequence length="872" mass="92795">MTTPDITDLSPEQLKSELSWLRGLASRLVREADVAEDLVQDTLVVALQRPGGGRPFLAGVLRNLSLRRGRGEARRRVRERRGARPEAVDSAAELVKEIANQRELVSAVLRLDEPYRETLLLRFYRDLSPKRIAAQSGVSVNTVNSRLQRGLAQLRSGLDAEYGDRRTWCLALLPLVDPPPPPAWPIVGAVTVKTTLAAAALVAAVSAGVLIPLLSGPEEAATATGALTADLAVASVSQPSVLDGSEPLRPADMERSVGAGRTAVVRTGLAAADDGQPQPAATLVNVRGRVVDVDGLPVAGVTVSARADGRTQQATSGDGGAFVLEATPEDQVTIRVEGDDWVALREGFWDTSRQFEPIVLVARPLELAGRVVDVFGTPVGEARLDYRLPSDLTTRVGLDLDSTVERTWQARTDADGRYRLSAVPRVEGALVGVVHTGYAARFLDAPLRSAENFDVVLEPDAMLSPLAIRGRVVDGEGRPVEGALVSLGATVGSTDRVGVFQLDPVRALDTSVLKAARAGFLPAALQRPGEPSDDDTGWPSFTTLTLGGASLSIAGVLVDQDGEPVAGARVWVDDGEPFGAVGAYPLQLEAILAGGAPPADGFGMQAQMPTADGDERFGWYTLPSEPDGMWFYTTTDAGGAFVLEGLTDRDYTLAAVLDEPLARVTSGPFAAGSEGVVVEVDVPEVHTTLRGRVVDERGEPVSDIRLQLYEITETKRARVLGGSTEMNLLVSQIPEGTDEEGRFELPMVPVEGAYLWATGDGILPTPRSIPADVDPENWVLELPCRRRLQVELALSERADGFEVLAADGSRLPLYETSASAARSTWRAAIVEGVSSIQSVGLAARTLRLWSGEELVEEVPVNLSAEGVNTIRL</sequence>
<dbReference type="InterPro" id="IPR008969">
    <property type="entry name" value="CarboxyPept-like_regulatory"/>
</dbReference>
<evidence type="ECO:0000313" key="7">
    <source>
        <dbReference type="Proteomes" id="UP000316921"/>
    </source>
</evidence>